<keyword evidence="2" id="KW-0472">Membrane</keyword>
<dbReference type="InterPro" id="IPR002909">
    <property type="entry name" value="IPT_dom"/>
</dbReference>
<protein>
    <recommendedName>
        <fullName evidence="3 4">EGF-like domain-containing protein</fullName>
    </recommendedName>
</protein>
<dbReference type="RefSeq" id="XP_020432826.1">
    <property type="nucleotide sequence ID" value="XM_020577152.1"/>
</dbReference>
<reference evidence="5 6" key="1">
    <citation type="journal article" date="2011" name="Genome Res.">
        <title>Phylogeny-wide analysis of social amoeba genomes highlights ancient origins for complex intercellular communication.</title>
        <authorList>
            <person name="Heidel A.J."/>
            <person name="Lawal H.M."/>
            <person name="Felder M."/>
            <person name="Schilde C."/>
            <person name="Helps N.R."/>
            <person name="Tunggal B."/>
            <person name="Rivero F."/>
            <person name="John U."/>
            <person name="Schleicher M."/>
            <person name="Eichinger L."/>
            <person name="Platzer M."/>
            <person name="Noegel A.A."/>
            <person name="Schaap P."/>
            <person name="Gloeckner G."/>
        </authorList>
    </citation>
    <scope>NUCLEOTIDE SEQUENCE [LARGE SCALE GENOMIC DNA]</scope>
    <source>
        <strain evidence="6">ATCC 26659 / Pp 5 / PN500</strain>
    </source>
</reference>
<keyword evidence="2" id="KW-0812">Transmembrane</keyword>
<evidence type="ECO:0000259" key="3">
    <source>
        <dbReference type="PROSITE" id="PS00022"/>
    </source>
</evidence>
<dbReference type="PROSITE" id="PS00022">
    <property type="entry name" value="EGF_1"/>
    <property type="match status" value="1"/>
</dbReference>
<dbReference type="GeneID" id="31361775"/>
<evidence type="ECO:0000313" key="5">
    <source>
        <dbReference type="EMBL" id="EFA80706.1"/>
    </source>
</evidence>
<dbReference type="Gene3D" id="2.60.40.10">
    <property type="entry name" value="Immunoglobulins"/>
    <property type="match status" value="6"/>
</dbReference>
<dbReference type="EMBL" id="ADBJ01000028">
    <property type="protein sequence ID" value="EFA80706.1"/>
    <property type="molecule type" value="Genomic_DNA"/>
</dbReference>
<dbReference type="InterPro" id="IPR000742">
    <property type="entry name" value="EGF"/>
</dbReference>
<dbReference type="Gene3D" id="2.10.25.10">
    <property type="entry name" value="Laminin"/>
    <property type="match status" value="1"/>
</dbReference>
<dbReference type="InParanoid" id="D3BCR4"/>
<gene>
    <name evidence="5" type="ORF">PPL_06292</name>
</gene>
<keyword evidence="6" id="KW-1185">Reference proteome</keyword>
<keyword evidence="1" id="KW-0325">Glycoprotein</keyword>
<evidence type="ECO:0000259" key="4">
    <source>
        <dbReference type="PROSITE" id="PS01186"/>
    </source>
</evidence>
<dbReference type="InterPro" id="IPR013783">
    <property type="entry name" value="Ig-like_fold"/>
</dbReference>
<sequence length="2093" mass="223306">MTKEKKFYEFCSDPSPLRAELVVKGAPVSPIYKTNGHYYELVAPGTFPNSLIAARVWANGLTPPVAGYVSYIATVTTTEEWQFIIQNLDMSKKFWVGIQRVSAIVDQFQFFTGPEQGQTLYYSLSGQCTMYCNFIVGRPDSNSLANAVYYDPTGNGLTNDQLLATSATYFLIEYAPANEPFIPPAPTSGGVVTISGLTAFDMSAISLSMKPLSGGGAAIPITINSKSTDSMVVVIPPGSGAFNLTITDQVKSYSNQNYKYQSPWFQAVYPNAMSASALVTVVGNNFGAVESTIQLQVGTSSYTCQNLKFLQPHTDFVCQLPTNFVAPLFPLQIRQSNGGERLSTYQVSIYDKSSMRMIGIVPSFNTYLMSVTLFQAAYTIDSYKVYMGIPGSLAQLNLLTSVISFSTVCTTYHVSAIGNGNNVLMKNNGGPFDSTIIVNSTKFCDSTKSVYCPGPPVGSFGATVPITLNQLYNFNFLSPMKYAGTTSSTVGNYCNLVYSGINPTIAPADLTIRLFNTSGGTLNLAMPSGSGFKYTTRTLVIGAVTIDTTITASPNALSILIPPGFGSSKAAVLLFESIISVTAPSIGYYPPYITGISKPPTSGGLVVIDGLNLGNRVDIITIAFGATPCSTITITNNHTQITCQVAAGVGANYASNIFVGSQIQTNSFYFSYQSPVITGISQFGNTLIVNGHNFGQNSGQSGMQVPQNLNTAALGTALDGSEQINITLPVVFKNGPIAIQVGGSVSNSFEYLFTPSIISIEPVVPVTGGLITIKGAYLNDLRSNSTSTNPQVLLGNKPCNDLSFGADTQFTYIYCTAPAGTGYNLPVQVVIDGIQSNTLNTFSYYPPVISSFIQNHLVATIAGSNFSTDFTAVTVHFNGNSVPATGINPLRNSIVVPIPLDTLNGKISVTVSGQTSPDFDFTLSPTIVSVSALPTNGTNILINGYFFNSVNINGDPLALSITIDKIACENPAIQPGNNTAVTCDAQSGSGVNHTLEVTIGTDSDDIFISYLPPTITRITMNGTHAQVYGVDFASSQSLITANVPCQGGYQVVETTDLSGSPAEQNILVLLPSNALNGEISLVVDQQLSNLQPYSLMPWIESSSLVATAGGSIVLTGQHFTSARFDGNATEVVVDVEGQSCTNVQINSFTELTCIAPSGSGVSSQITVQIDSTLSNYWDYAYIPPTIDSITQNGLVALVNGTNLGLVANVAWFQIGDLQSTSTNAFDSYITTTIPAFSQSGEFYLDINGQRSNNLTITLTPVLNSISSVATTGGLITISGYYLNGFRQDGTATSLSVTFPGAKECDSPSFLANDVHYSYITCNAPSGAGKNIPVTVTIDGKPSQIDFSYGAPSIQNITVSNSNYIVVNGINFGSDPNQVNITLGTDVISEFTLVDNTRIEFQALNTSLNGLVVVTIDERVSNGIQASLYPQLISVTKSDTQGSIVNITGNYLNGLAADGQPTVASITIDGVPCQSISWANDHNNVYCTAPENSGVNHILVITIDSRSSNSILLNYNPPSITSITQDTDTISVTGTNFGNTTTGVTFSTGFNILSVSHQLVVATLNRNTKNGMISITVNTQQSQTSLLKLTPIITNCTSISPYGGDITISGRYLNVIDMNGDKTNISISVEDVHCLFVSSPIEGESIICAIGKSSFNDINLNLTINGMSGIGRYSSLGPVILSTTQSYYLIASNITVSGTDFYEPVYVSVGGTKCPAQFISPTLLSCYFASDVQQVDNTPLAIEVLAASFSVQNSIFTYFVDSCQDNCNGHGQCVSGLCHCDVGYSGSLCNVATSTTVRPTTTLVNTTDNGLILTLHYESPQYHVSLAALREQTPSGTTVKLVKLQDLTWTPAVSNTTTQYIEKLTTGTDSLSNLTVSLSYKQWVEQTMITFVGQNLWNPVDSSSHCLTIGNWTFASPLNNLELIYQTYYPTAQDYQCQSTTPQPLLNSNNNTRSLKSFQIDSPYAVLTGSFSQRLVIDNGIYQLLNIQTVSEINGLVTPDNYTSLYLTLNIPIFSNQVVIDPNFIVYNKPTMPPLDCSPEEIGPSNRKWVIPVAVVVSVVGAAIIVAVIVYIVKKKSLTTRVPSEHKMTIHNTE</sequence>
<keyword evidence="2" id="KW-1133">Transmembrane helix</keyword>
<dbReference type="CDD" id="cd00603">
    <property type="entry name" value="IPT_PCSR"/>
    <property type="match status" value="1"/>
</dbReference>
<feature type="transmembrane region" description="Helical" evidence="2">
    <location>
        <begin position="2048"/>
        <end position="2072"/>
    </location>
</feature>
<dbReference type="Pfam" id="PF01833">
    <property type="entry name" value="TIG"/>
    <property type="match status" value="6"/>
</dbReference>
<dbReference type="PANTHER" id="PTHR31341">
    <property type="entry name" value="IPT/TIG DOMAIN-CONTAINING PROTEIN-RELATED-RELATED"/>
    <property type="match status" value="1"/>
</dbReference>
<dbReference type="PROSITE" id="PS01186">
    <property type="entry name" value="EGF_2"/>
    <property type="match status" value="1"/>
</dbReference>
<evidence type="ECO:0000313" key="6">
    <source>
        <dbReference type="Proteomes" id="UP000001396"/>
    </source>
</evidence>
<dbReference type="Proteomes" id="UP000001396">
    <property type="component" value="Unassembled WGS sequence"/>
</dbReference>
<dbReference type="SUPFAM" id="SSF81296">
    <property type="entry name" value="E set domains"/>
    <property type="match status" value="4"/>
</dbReference>
<evidence type="ECO:0000256" key="1">
    <source>
        <dbReference type="ARBA" id="ARBA00023180"/>
    </source>
</evidence>
<name>D3BCR4_HETP5</name>
<comment type="caution">
    <text evidence="5">The sequence shown here is derived from an EMBL/GenBank/DDBJ whole genome shotgun (WGS) entry which is preliminary data.</text>
</comment>
<evidence type="ECO:0000256" key="2">
    <source>
        <dbReference type="SAM" id="Phobius"/>
    </source>
</evidence>
<proteinExistence type="predicted"/>
<dbReference type="Pfam" id="PF23106">
    <property type="entry name" value="EGF_Teneurin"/>
    <property type="match status" value="1"/>
</dbReference>
<accession>D3BCR4</accession>
<organism evidence="5 6">
    <name type="scientific">Heterostelium pallidum (strain ATCC 26659 / Pp 5 / PN500)</name>
    <name type="common">Cellular slime mold</name>
    <name type="synonym">Polysphondylium pallidum</name>
    <dbReference type="NCBI Taxonomy" id="670386"/>
    <lineage>
        <taxon>Eukaryota</taxon>
        <taxon>Amoebozoa</taxon>
        <taxon>Evosea</taxon>
        <taxon>Eumycetozoa</taxon>
        <taxon>Dictyostelia</taxon>
        <taxon>Acytosteliales</taxon>
        <taxon>Acytosteliaceae</taxon>
        <taxon>Heterostelium</taxon>
    </lineage>
</organism>
<feature type="domain" description="EGF-like" evidence="3 4">
    <location>
        <begin position="1777"/>
        <end position="1788"/>
    </location>
</feature>
<dbReference type="OMA" id="ISWANDH"/>
<dbReference type="InterPro" id="IPR052014">
    <property type="entry name" value="Dictyostelium_Tiger"/>
</dbReference>
<dbReference type="InterPro" id="IPR014756">
    <property type="entry name" value="Ig_E-set"/>
</dbReference>